<feature type="domain" description="RNA polymerase sigma-70 region 2" evidence="7">
    <location>
        <begin position="51"/>
        <end position="117"/>
    </location>
</feature>
<comment type="similarity">
    <text evidence="1">Belongs to the sigma-70 factor family. ECF subfamily.</text>
</comment>
<keyword evidence="3" id="KW-0731">Sigma factor</keyword>
<evidence type="ECO:0000259" key="7">
    <source>
        <dbReference type="Pfam" id="PF04542"/>
    </source>
</evidence>
<dbReference type="Proteomes" id="UP000199013">
    <property type="component" value="Unassembled WGS sequence"/>
</dbReference>
<name>A0A1C3PH44_9ACTN</name>
<dbReference type="AlphaFoldDB" id="A0A1C3PH44"/>
<keyword evidence="2" id="KW-0805">Transcription regulation</keyword>
<protein>
    <submittedName>
        <fullName evidence="9">ECF subfamily RNA polymerase sigma-24 factor</fullName>
    </submittedName>
</protein>
<dbReference type="GO" id="GO:0003677">
    <property type="term" value="F:DNA binding"/>
    <property type="evidence" value="ECO:0007669"/>
    <property type="project" value="UniProtKB-KW"/>
</dbReference>
<keyword evidence="4" id="KW-0238">DNA-binding</keyword>
<dbReference type="Pfam" id="PF04542">
    <property type="entry name" value="Sigma70_r2"/>
    <property type="match status" value="1"/>
</dbReference>
<gene>
    <name evidence="9" type="ORF">FDG2_6550</name>
</gene>
<accession>A0A1C3PH44</accession>
<dbReference type="NCBIfam" id="NF007225">
    <property type="entry name" value="PRK09643.1"/>
    <property type="match status" value="1"/>
</dbReference>
<dbReference type="GO" id="GO:0006352">
    <property type="term" value="P:DNA-templated transcription initiation"/>
    <property type="evidence" value="ECO:0007669"/>
    <property type="project" value="InterPro"/>
</dbReference>
<sequence length="245" mass="25376">MTSSEPSVAETGIPDAGSSPSSAPGTATPAEKDRELLRRHVDGDPDAFTELVRAHSNRAWAVALGMLRDREDAADAVQEAMLSAYRGAAAFRGEASVATWLHRIVVNACLDRLRRRAARPQVPLPAGDGGSGSGSGGAGELAEPRDAIVEGETRLAVESALGRLPETLRLAVVLVDIQGWSVAEASALLAVPVGTVKSRCARGRAKLAVMLDYLRPGNPAALDSVSQSRHVNTSKAVGGGVGDDS</sequence>
<feature type="compositionally biased region" description="Gly residues" evidence="6">
    <location>
        <begin position="127"/>
        <end position="139"/>
    </location>
</feature>
<dbReference type="GO" id="GO:0016987">
    <property type="term" value="F:sigma factor activity"/>
    <property type="evidence" value="ECO:0007669"/>
    <property type="project" value="UniProtKB-KW"/>
</dbReference>
<dbReference type="PANTHER" id="PTHR43133">
    <property type="entry name" value="RNA POLYMERASE ECF-TYPE SIGMA FACTO"/>
    <property type="match status" value="1"/>
</dbReference>
<evidence type="ECO:0000313" key="10">
    <source>
        <dbReference type="Proteomes" id="UP000199013"/>
    </source>
</evidence>
<dbReference type="PANTHER" id="PTHR43133:SF50">
    <property type="entry name" value="ECF RNA POLYMERASE SIGMA FACTOR SIGM"/>
    <property type="match status" value="1"/>
</dbReference>
<evidence type="ECO:0000256" key="5">
    <source>
        <dbReference type="ARBA" id="ARBA00023163"/>
    </source>
</evidence>
<dbReference type="InterPro" id="IPR007627">
    <property type="entry name" value="RNA_pol_sigma70_r2"/>
</dbReference>
<dbReference type="CDD" id="cd06171">
    <property type="entry name" value="Sigma70_r4"/>
    <property type="match status" value="1"/>
</dbReference>
<dbReference type="Gene3D" id="1.10.10.10">
    <property type="entry name" value="Winged helix-like DNA-binding domain superfamily/Winged helix DNA-binding domain"/>
    <property type="match status" value="1"/>
</dbReference>
<reference evidence="10" key="1">
    <citation type="submission" date="2016-02" db="EMBL/GenBank/DDBJ databases">
        <authorList>
            <person name="Wibberg D."/>
        </authorList>
    </citation>
    <scope>NUCLEOTIDE SEQUENCE [LARGE SCALE GENOMIC DNA]</scope>
</reference>
<dbReference type="SUPFAM" id="SSF88946">
    <property type="entry name" value="Sigma2 domain of RNA polymerase sigma factors"/>
    <property type="match status" value="1"/>
</dbReference>
<dbReference type="NCBIfam" id="TIGR02937">
    <property type="entry name" value="sigma70-ECF"/>
    <property type="match status" value="1"/>
</dbReference>
<organism evidence="9 10">
    <name type="scientific">Candidatus Protofrankia californiensis</name>
    <dbReference type="NCBI Taxonomy" id="1839754"/>
    <lineage>
        <taxon>Bacteria</taxon>
        <taxon>Bacillati</taxon>
        <taxon>Actinomycetota</taxon>
        <taxon>Actinomycetes</taxon>
        <taxon>Frankiales</taxon>
        <taxon>Frankiaceae</taxon>
        <taxon>Protofrankia</taxon>
    </lineage>
</organism>
<evidence type="ECO:0000256" key="6">
    <source>
        <dbReference type="SAM" id="MobiDB-lite"/>
    </source>
</evidence>
<feature type="region of interest" description="Disordered" evidence="6">
    <location>
        <begin position="1"/>
        <end position="33"/>
    </location>
</feature>
<feature type="region of interest" description="Disordered" evidence="6">
    <location>
        <begin position="222"/>
        <end position="245"/>
    </location>
</feature>
<evidence type="ECO:0000256" key="4">
    <source>
        <dbReference type="ARBA" id="ARBA00023125"/>
    </source>
</evidence>
<evidence type="ECO:0000259" key="8">
    <source>
        <dbReference type="Pfam" id="PF08281"/>
    </source>
</evidence>
<dbReference type="Gene3D" id="1.10.1740.10">
    <property type="match status" value="1"/>
</dbReference>
<keyword evidence="10" id="KW-1185">Reference proteome</keyword>
<evidence type="ECO:0000256" key="1">
    <source>
        <dbReference type="ARBA" id="ARBA00010641"/>
    </source>
</evidence>
<feature type="domain" description="RNA polymerase sigma factor 70 region 4 type 2" evidence="8">
    <location>
        <begin position="155"/>
        <end position="207"/>
    </location>
</feature>
<evidence type="ECO:0000256" key="2">
    <source>
        <dbReference type="ARBA" id="ARBA00023015"/>
    </source>
</evidence>
<dbReference type="SUPFAM" id="SSF88659">
    <property type="entry name" value="Sigma3 and sigma4 domains of RNA polymerase sigma factors"/>
    <property type="match status" value="1"/>
</dbReference>
<keyword evidence="5" id="KW-0804">Transcription</keyword>
<dbReference type="InterPro" id="IPR014284">
    <property type="entry name" value="RNA_pol_sigma-70_dom"/>
</dbReference>
<dbReference type="EMBL" id="FLUV01002730">
    <property type="protein sequence ID" value="SBW29173.1"/>
    <property type="molecule type" value="Genomic_DNA"/>
</dbReference>
<feature type="region of interest" description="Disordered" evidence="6">
    <location>
        <begin position="121"/>
        <end position="141"/>
    </location>
</feature>
<feature type="compositionally biased region" description="Polar residues" evidence="6">
    <location>
        <begin position="224"/>
        <end position="235"/>
    </location>
</feature>
<evidence type="ECO:0000256" key="3">
    <source>
        <dbReference type="ARBA" id="ARBA00023082"/>
    </source>
</evidence>
<proteinExistence type="inferred from homology"/>
<feature type="compositionally biased region" description="Low complexity" evidence="6">
    <location>
        <begin position="14"/>
        <end position="29"/>
    </location>
</feature>
<dbReference type="InterPro" id="IPR039425">
    <property type="entry name" value="RNA_pol_sigma-70-like"/>
</dbReference>
<evidence type="ECO:0000313" key="9">
    <source>
        <dbReference type="EMBL" id="SBW29173.1"/>
    </source>
</evidence>
<dbReference type="InterPro" id="IPR013325">
    <property type="entry name" value="RNA_pol_sigma_r2"/>
</dbReference>
<dbReference type="InterPro" id="IPR013249">
    <property type="entry name" value="RNA_pol_sigma70_r4_t2"/>
</dbReference>
<dbReference type="InterPro" id="IPR036388">
    <property type="entry name" value="WH-like_DNA-bd_sf"/>
</dbReference>
<dbReference type="InterPro" id="IPR013324">
    <property type="entry name" value="RNA_pol_sigma_r3/r4-like"/>
</dbReference>
<dbReference type="Pfam" id="PF08281">
    <property type="entry name" value="Sigma70_r4_2"/>
    <property type="match status" value="1"/>
</dbReference>